<dbReference type="InterPro" id="IPR001818">
    <property type="entry name" value="Pept_M10_metallopeptidase"/>
</dbReference>
<evidence type="ECO:0000313" key="8">
    <source>
        <dbReference type="Proteomes" id="UP000547674"/>
    </source>
</evidence>
<dbReference type="PRINTS" id="PR00138">
    <property type="entry name" value="MATRIXIN"/>
</dbReference>
<dbReference type="GO" id="GO:0031012">
    <property type="term" value="C:extracellular matrix"/>
    <property type="evidence" value="ECO:0007669"/>
    <property type="project" value="InterPro"/>
</dbReference>
<feature type="signal peptide" evidence="5">
    <location>
        <begin position="1"/>
        <end position="27"/>
    </location>
</feature>
<organism evidence="7 8">
    <name type="scientific">Eiseniibacteriota bacterium</name>
    <dbReference type="NCBI Taxonomy" id="2212470"/>
    <lineage>
        <taxon>Bacteria</taxon>
        <taxon>Candidatus Eiseniibacteriota</taxon>
    </lineage>
</organism>
<dbReference type="PANTHER" id="PTHR10201:SF272">
    <property type="entry name" value="METALLOENDOPROTEINASE 5-MMP"/>
    <property type="match status" value="1"/>
</dbReference>
<keyword evidence="5" id="KW-0732">Signal</keyword>
<gene>
    <name evidence="7" type="ORF">HKN21_08895</name>
</gene>
<keyword evidence="7" id="KW-0482">Metalloprotease</keyword>
<evidence type="ECO:0000256" key="2">
    <source>
        <dbReference type="ARBA" id="ARBA00022723"/>
    </source>
</evidence>
<protein>
    <submittedName>
        <fullName evidence="7">Matrixin family metalloprotease</fullName>
    </submittedName>
</protein>
<evidence type="ECO:0000259" key="6">
    <source>
        <dbReference type="Pfam" id="PF00413"/>
    </source>
</evidence>
<dbReference type="EMBL" id="JABDJR010000352">
    <property type="protein sequence ID" value="NNF06865.1"/>
    <property type="molecule type" value="Genomic_DNA"/>
</dbReference>
<keyword evidence="3" id="KW-0378">Hydrolase</keyword>
<dbReference type="PANTHER" id="PTHR10201">
    <property type="entry name" value="MATRIX METALLOPROTEINASE"/>
    <property type="match status" value="1"/>
</dbReference>
<evidence type="ECO:0000256" key="4">
    <source>
        <dbReference type="ARBA" id="ARBA00022833"/>
    </source>
</evidence>
<name>A0A7Y2E927_UNCEI</name>
<dbReference type="Proteomes" id="UP000547674">
    <property type="component" value="Unassembled WGS sequence"/>
</dbReference>
<dbReference type="GO" id="GO:0030198">
    <property type="term" value="P:extracellular matrix organization"/>
    <property type="evidence" value="ECO:0007669"/>
    <property type="project" value="TreeGrafter"/>
</dbReference>
<proteinExistence type="predicted"/>
<dbReference type="SUPFAM" id="SSF55486">
    <property type="entry name" value="Metalloproteases ('zincins'), catalytic domain"/>
    <property type="match status" value="1"/>
</dbReference>
<evidence type="ECO:0000256" key="3">
    <source>
        <dbReference type="ARBA" id="ARBA00022801"/>
    </source>
</evidence>
<dbReference type="GO" id="GO:0004222">
    <property type="term" value="F:metalloendopeptidase activity"/>
    <property type="evidence" value="ECO:0007669"/>
    <property type="project" value="InterPro"/>
</dbReference>
<dbReference type="AlphaFoldDB" id="A0A7Y2E927"/>
<dbReference type="Pfam" id="PF00413">
    <property type="entry name" value="Peptidase_M10"/>
    <property type="match status" value="1"/>
</dbReference>
<dbReference type="InterPro" id="IPR021190">
    <property type="entry name" value="Pept_M10A"/>
</dbReference>
<feature type="domain" description="Peptidase M10 metallopeptidase" evidence="6">
    <location>
        <begin position="55"/>
        <end position="217"/>
    </location>
</feature>
<dbReference type="GO" id="GO:0008270">
    <property type="term" value="F:zinc ion binding"/>
    <property type="evidence" value="ECO:0007669"/>
    <property type="project" value="InterPro"/>
</dbReference>
<reference evidence="7 8" key="1">
    <citation type="submission" date="2020-03" db="EMBL/GenBank/DDBJ databases">
        <title>Metabolic flexibility allows generalist bacteria to become dominant in a frequently disturbed ecosystem.</title>
        <authorList>
            <person name="Chen Y.-J."/>
            <person name="Leung P.M."/>
            <person name="Bay S.K."/>
            <person name="Hugenholtz P."/>
            <person name="Kessler A.J."/>
            <person name="Shelley G."/>
            <person name="Waite D.W."/>
            <person name="Cook P.L."/>
            <person name="Greening C."/>
        </authorList>
    </citation>
    <scope>NUCLEOTIDE SEQUENCE [LARGE SCALE GENOMIC DNA]</scope>
    <source>
        <strain evidence="7">SS_bin_28</strain>
    </source>
</reference>
<feature type="chain" id="PRO_5031130471" evidence="5">
    <location>
        <begin position="28"/>
        <end position="274"/>
    </location>
</feature>
<keyword evidence="4" id="KW-0862">Zinc</keyword>
<evidence type="ECO:0000256" key="5">
    <source>
        <dbReference type="SAM" id="SignalP"/>
    </source>
</evidence>
<dbReference type="Gene3D" id="3.40.390.10">
    <property type="entry name" value="Collagenase (Catalytic Domain)"/>
    <property type="match status" value="1"/>
</dbReference>
<comment type="caution">
    <text evidence="7">The sequence shown here is derived from an EMBL/GenBank/DDBJ whole genome shotgun (WGS) entry which is preliminary data.</text>
</comment>
<dbReference type="GO" id="GO:0006508">
    <property type="term" value="P:proteolysis"/>
    <property type="evidence" value="ECO:0007669"/>
    <property type="project" value="UniProtKB-KW"/>
</dbReference>
<keyword evidence="1 7" id="KW-0645">Protease</keyword>
<keyword evidence="2" id="KW-0479">Metal-binding</keyword>
<accession>A0A7Y2E927</accession>
<dbReference type="InterPro" id="IPR024079">
    <property type="entry name" value="MetalloPept_cat_dom_sf"/>
</dbReference>
<feature type="non-terminal residue" evidence="7">
    <location>
        <position position="274"/>
    </location>
</feature>
<evidence type="ECO:0000256" key="1">
    <source>
        <dbReference type="ARBA" id="ARBA00022670"/>
    </source>
</evidence>
<sequence length="274" mass="29666">MKKLTVRLCLLFILAAGVLTPVWQSHAFVTFGIMDQFHTQQFWVNPNFNSVTDPNAGTAAQQLTAIQNGAADWNGNADHQFTFGGQTAVAAVNPNDGIDAVFYSDNVGDPMFGALAICFLFADAKNFITSFDIEFYDFNGQTFNDFLYFGLPAPALPAFNEFDIWGIATHEFGHALGLDHTQFADNTITMFPSIAPGSIVWRTLHVDDINGIQNIYGPPPFVAKFAGVQVFCPGNINVPIGTPTNIGGWTITNTGNVPDCFNWVLTDGGAGVLV</sequence>
<evidence type="ECO:0000313" key="7">
    <source>
        <dbReference type="EMBL" id="NNF06865.1"/>
    </source>
</evidence>
<dbReference type="GO" id="GO:0030574">
    <property type="term" value="P:collagen catabolic process"/>
    <property type="evidence" value="ECO:0007669"/>
    <property type="project" value="TreeGrafter"/>
</dbReference>